<keyword evidence="2" id="KW-1185">Reference proteome</keyword>
<dbReference type="InterPro" id="IPR036291">
    <property type="entry name" value="NAD(P)-bd_dom_sf"/>
</dbReference>
<dbReference type="AlphaFoldDB" id="M2TF76"/>
<evidence type="ECO:0000313" key="1">
    <source>
        <dbReference type="EMBL" id="EMD67896.1"/>
    </source>
</evidence>
<dbReference type="Proteomes" id="UP000016934">
    <property type="component" value="Unassembled WGS sequence"/>
</dbReference>
<dbReference type="Gene3D" id="3.40.50.720">
    <property type="entry name" value="NAD(P)-binding Rossmann-like Domain"/>
    <property type="match status" value="2"/>
</dbReference>
<dbReference type="HOGENOM" id="CLU_1304755_0_0_1"/>
<accession>M2TF76</accession>
<dbReference type="EMBL" id="KB445638">
    <property type="protein sequence ID" value="EMD67896.1"/>
    <property type="molecule type" value="Genomic_DNA"/>
</dbReference>
<dbReference type="OMA" id="HMLLGYV"/>
<dbReference type="GeneID" id="19134646"/>
<name>M2TF76_COCSN</name>
<dbReference type="OrthoDB" id="2735536at2759"/>
<proteinExistence type="predicted"/>
<sequence length="211" mass="23291">MAKDLVLITGAASHVGFATLQKHLEDVEFVLISDLQEPSGLKEAIKGVSGVIHVATPIPLKLDRDAMAYYAALKFIETKKPYFDVIHMLLGYVQGANELYSSAEEMVDTDRCGSNNGVILTAAYVLFLEPENAKGCDNFILAGHSGQNVPWKEFVPIIRERFPDARNDDILISFDVNNSEAAFGKFLGSEEMIQNVVSQYVDLLESQDSMQ</sequence>
<protein>
    <recommendedName>
        <fullName evidence="3">NAD-dependent epimerase/dehydratase domain-containing protein</fullName>
    </recommendedName>
</protein>
<evidence type="ECO:0008006" key="3">
    <source>
        <dbReference type="Google" id="ProtNLM"/>
    </source>
</evidence>
<dbReference type="KEGG" id="bsc:COCSADRAFT_22397"/>
<dbReference type="SUPFAM" id="SSF51735">
    <property type="entry name" value="NAD(P)-binding Rossmann-fold domains"/>
    <property type="match status" value="1"/>
</dbReference>
<evidence type="ECO:0000313" key="2">
    <source>
        <dbReference type="Proteomes" id="UP000016934"/>
    </source>
</evidence>
<gene>
    <name evidence="1" type="ORF">COCSADRAFT_22397</name>
</gene>
<reference evidence="2" key="2">
    <citation type="journal article" date="2013" name="PLoS Genet.">
        <title>Comparative genome structure, secondary metabolite, and effector coding capacity across Cochliobolus pathogens.</title>
        <authorList>
            <person name="Condon B.J."/>
            <person name="Leng Y."/>
            <person name="Wu D."/>
            <person name="Bushley K.E."/>
            <person name="Ohm R.A."/>
            <person name="Otillar R."/>
            <person name="Martin J."/>
            <person name="Schackwitz W."/>
            <person name="Grimwood J."/>
            <person name="MohdZainudin N."/>
            <person name="Xue C."/>
            <person name="Wang R."/>
            <person name="Manning V.A."/>
            <person name="Dhillon B."/>
            <person name="Tu Z.J."/>
            <person name="Steffenson B.J."/>
            <person name="Salamov A."/>
            <person name="Sun H."/>
            <person name="Lowry S."/>
            <person name="LaButti K."/>
            <person name="Han J."/>
            <person name="Copeland A."/>
            <person name="Lindquist E."/>
            <person name="Barry K."/>
            <person name="Schmutz J."/>
            <person name="Baker S.E."/>
            <person name="Ciuffetti L.M."/>
            <person name="Grigoriev I.V."/>
            <person name="Zhong S."/>
            <person name="Turgeon B.G."/>
        </authorList>
    </citation>
    <scope>NUCLEOTIDE SEQUENCE [LARGE SCALE GENOMIC DNA]</scope>
    <source>
        <strain evidence="2">ND90Pr / ATCC 201652</strain>
    </source>
</reference>
<organism evidence="1 2">
    <name type="scientific">Cochliobolus sativus (strain ND90Pr / ATCC 201652)</name>
    <name type="common">Common root rot and spot blotch fungus</name>
    <name type="synonym">Bipolaris sorokiniana</name>
    <dbReference type="NCBI Taxonomy" id="665912"/>
    <lineage>
        <taxon>Eukaryota</taxon>
        <taxon>Fungi</taxon>
        <taxon>Dikarya</taxon>
        <taxon>Ascomycota</taxon>
        <taxon>Pezizomycotina</taxon>
        <taxon>Dothideomycetes</taxon>
        <taxon>Pleosporomycetidae</taxon>
        <taxon>Pleosporales</taxon>
        <taxon>Pleosporineae</taxon>
        <taxon>Pleosporaceae</taxon>
        <taxon>Bipolaris</taxon>
    </lineage>
</organism>
<dbReference type="RefSeq" id="XP_007695354.1">
    <property type="nucleotide sequence ID" value="XM_007697164.1"/>
</dbReference>
<dbReference type="STRING" id="665912.M2TF76"/>
<reference evidence="1 2" key="1">
    <citation type="journal article" date="2012" name="PLoS Pathog.">
        <title>Diverse lifestyles and strategies of plant pathogenesis encoded in the genomes of eighteen Dothideomycetes fungi.</title>
        <authorList>
            <person name="Ohm R.A."/>
            <person name="Feau N."/>
            <person name="Henrissat B."/>
            <person name="Schoch C.L."/>
            <person name="Horwitz B.A."/>
            <person name="Barry K.W."/>
            <person name="Condon B.J."/>
            <person name="Copeland A.C."/>
            <person name="Dhillon B."/>
            <person name="Glaser F."/>
            <person name="Hesse C.N."/>
            <person name="Kosti I."/>
            <person name="LaButti K."/>
            <person name="Lindquist E.A."/>
            <person name="Lucas S."/>
            <person name="Salamov A.A."/>
            <person name="Bradshaw R.E."/>
            <person name="Ciuffetti L."/>
            <person name="Hamelin R.C."/>
            <person name="Kema G.H.J."/>
            <person name="Lawrence C."/>
            <person name="Scott J.A."/>
            <person name="Spatafora J.W."/>
            <person name="Turgeon B.G."/>
            <person name="de Wit P.J.G.M."/>
            <person name="Zhong S."/>
            <person name="Goodwin S.B."/>
            <person name="Grigoriev I.V."/>
        </authorList>
    </citation>
    <scope>NUCLEOTIDE SEQUENCE [LARGE SCALE GENOMIC DNA]</scope>
    <source>
        <strain evidence="2">ND90Pr / ATCC 201652</strain>
    </source>
</reference>